<evidence type="ECO:0000313" key="4">
    <source>
        <dbReference type="EMBL" id="CAF1661917.1"/>
    </source>
</evidence>
<evidence type="ECO:0000313" key="3">
    <source>
        <dbReference type="EMBL" id="CAF1054422.1"/>
    </source>
</evidence>
<evidence type="ECO:0000259" key="2">
    <source>
        <dbReference type="Pfam" id="PF19026"/>
    </source>
</evidence>
<feature type="compositionally biased region" description="Acidic residues" evidence="1">
    <location>
        <begin position="13"/>
        <end position="23"/>
    </location>
</feature>
<organism evidence="3 6">
    <name type="scientific">Adineta ricciae</name>
    <name type="common">Rotifer</name>
    <dbReference type="NCBI Taxonomy" id="249248"/>
    <lineage>
        <taxon>Eukaryota</taxon>
        <taxon>Metazoa</taxon>
        <taxon>Spiralia</taxon>
        <taxon>Gnathifera</taxon>
        <taxon>Rotifera</taxon>
        <taxon>Eurotatoria</taxon>
        <taxon>Bdelloidea</taxon>
        <taxon>Adinetida</taxon>
        <taxon>Adinetidae</taxon>
        <taxon>Adineta</taxon>
    </lineage>
</organism>
<dbReference type="Proteomes" id="UP000663852">
    <property type="component" value="Unassembled WGS sequence"/>
</dbReference>
<dbReference type="EMBL" id="CAJNOJ010000079">
    <property type="protein sequence ID" value="CAF1054422.1"/>
    <property type="molecule type" value="Genomic_DNA"/>
</dbReference>
<proteinExistence type="predicted"/>
<comment type="caution">
    <text evidence="3">The sequence shown here is derived from an EMBL/GenBank/DDBJ whole genome shotgun (WGS) entry which is preliminary data.</text>
</comment>
<gene>
    <name evidence="3" type="ORF">EDS130_LOCUS17598</name>
    <name evidence="4" type="ORF">XAT740_LOCUS57041</name>
</gene>
<evidence type="ECO:0000256" key="1">
    <source>
        <dbReference type="SAM" id="MobiDB-lite"/>
    </source>
</evidence>
<dbReference type="GO" id="GO:0050821">
    <property type="term" value="P:protein stabilization"/>
    <property type="evidence" value="ECO:0007669"/>
    <property type="project" value="TreeGrafter"/>
</dbReference>
<name>A0A814KUM6_ADIRI</name>
<dbReference type="OrthoDB" id="285219at2759"/>
<dbReference type="PANTHER" id="PTHR31184">
    <property type="entry name" value="HUNTINGTIN-INTERACTING PROTEIN K FAMILY MEMBER"/>
    <property type="match status" value="1"/>
</dbReference>
<dbReference type="AlphaFoldDB" id="A0A814KUM6"/>
<sequence>MSDKVTPVVNENGSDDEKEEEQETNTNQKKEDAKVEKELDRVTDRVDDEEIGAENIGNALSAINDKRHRDESKRKAEQAALANVKIRKEDVDFIVQELELPRSKAEKTLRQHHGDVLATLKALVNA</sequence>
<dbReference type="GO" id="GO:0043066">
    <property type="term" value="P:negative regulation of apoptotic process"/>
    <property type="evidence" value="ECO:0007669"/>
    <property type="project" value="TreeGrafter"/>
</dbReference>
<feature type="compositionally biased region" description="Basic and acidic residues" evidence="1">
    <location>
        <begin position="28"/>
        <end position="40"/>
    </location>
</feature>
<feature type="domain" description="Nascent polypeptide-associated complex subunit alpha-like UBA" evidence="2">
    <location>
        <begin position="84"/>
        <end position="124"/>
    </location>
</feature>
<evidence type="ECO:0000313" key="5">
    <source>
        <dbReference type="Proteomes" id="UP000663828"/>
    </source>
</evidence>
<evidence type="ECO:0000313" key="6">
    <source>
        <dbReference type="Proteomes" id="UP000663852"/>
    </source>
</evidence>
<dbReference type="PANTHER" id="PTHR31184:SF2">
    <property type="entry name" value="HUNTINGTIN-INTERACTING PROTEIN K"/>
    <property type="match status" value="1"/>
</dbReference>
<reference evidence="3" key="1">
    <citation type="submission" date="2021-02" db="EMBL/GenBank/DDBJ databases">
        <authorList>
            <person name="Nowell W R."/>
        </authorList>
    </citation>
    <scope>NUCLEOTIDE SEQUENCE</scope>
</reference>
<keyword evidence="5" id="KW-1185">Reference proteome</keyword>
<dbReference type="Pfam" id="PF19026">
    <property type="entry name" value="UBA_HYPK"/>
    <property type="match status" value="1"/>
</dbReference>
<protein>
    <recommendedName>
        <fullName evidence="2">Nascent polypeptide-associated complex subunit alpha-like UBA domain-containing protein</fullName>
    </recommendedName>
</protein>
<dbReference type="InterPro" id="IPR052617">
    <property type="entry name" value="Huntingtin-int_K"/>
</dbReference>
<dbReference type="InterPro" id="IPR044034">
    <property type="entry name" value="NAC-like_UBA"/>
</dbReference>
<feature type="region of interest" description="Disordered" evidence="1">
    <location>
        <begin position="1"/>
        <end position="40"/>
    </location>
</feature>
<dbReference type="Proteomes" id="UP000663828">
    <property type="component" value="Unassembled WGS sequence"/>
</dbReference>
<accession>A0A814KUM6</accession>
<dbReference type="EMBL" id="CAJNOR010011518">
    <property type="protein sequence ID" value="CAF1661917.1"/>
    <property type="molecule type" value="Genomic_DNA"/>
</dbReference>
<dbReference type="InterPro" id="IPR038922">
    <property type="entry name" value="HYPK_UBA"/>
</dbReference>
<dbReference type="CDD" id="cd14361">
    <property type="entry name" value="UBA_HYPK"/>
    <property type="match status" value="1"/>
</dbReference>